<dbReference type="GO" id="GO:0005829">
    <property type="term" value="C:cytosol"/>
    <property type="evidence" value="ECO:0007669"/>
    <property type="project" value="TreeGrafter"/>
</dbReference>
<sequence length="346" mass="38603">MEDVVLRGRLRDDALRRIVLGVDWPAEVPAGGAAEAVVLRDLPGEPVERLRFYGEGNGWTPRMTTLDDNGAPAVLWAGDADMERDWSLERWQRENGALEREAAAEAMAFFGRIDTGELRFRLPTIRVRVWSRIVAASNPVPRDLRADLHRDRVEVLRSHTPYTHFFRVEQTELRHPLFDGNPGAPVTRAAFVLGDAATVLPYDPVRDRVMIVEQFRFGPMMRGDPYPWCLEPIAGRLDPGETPETAIRREAQEEAGLVLDALHRVATCYPSPGAVSEYLTIFVGIADLPDSAQGTGGAPDEHEDIRAHVISFDRLMALLDTGEADNAPLLISALWLQRERAKGRFA</sequence>
<evidence type="ECO:0000256" key="3">
    <source>
        <dbReference type="ARBA" id="ARBA00012453"/>
    </source>
</evidence>
<comment type="catalytic activity">
    <reaction evidence="12">
        <text>ADP-D-ribose + H2O = D-ribose 5-phosphate + AMP + 2 H(+)</text>
        <dbReference type="Rhea" id="RHEA:10412"/>
        <dbReference type="ChEBI" id="CHEBI:15377"/>
        <dbReference type="ChEBI" id="CHEBI:15378"/>
        <dbReference type="ChEBI" id="CHEBI:57967"/>
        <dbReference type="ChEBI" id="CHEBI:78346"/>
        <dbReference type="ChEBI" id="CHEBI:456215"/>
        <dbReference type="EC" id="3.6.1.13"/>
    </reaction>
</comment>
<dbReference type="GO" id="GO:0047631">
    <property type="term" value="F:ADP-ribose diphosphatase activity"/>
    <property type="evidence" value="ECO:0007669"/>
    <property type="project" value="UniProtKB-EC"/>
</dbReference>
<evidence type="ECO:0000256" key="14">
    <source>
        <dbReference type="PIRSR" id="PIRSR604385-3"/>
    </source>
</evidence>
<keyword evidence="7 13" id="KW-0460">Magnesium</keyword>
<evidence type="ECO:0000256" key="13">
    <source>
        <dbReference type="PIRSR" id="PIRSR604385-2"/>
    </source>
</evidence>
<dbReference type="Pfam" id="PF00293">
    <property type="entry name" value="NUDIX"/>
    <property type="match status" value="1"/>
</dbReference>
<evidence type="ECO:0000256" key="8">
    <source>
        <dbReference type="ARBA" id="ARBA00025164"/>
    </source>
</evidence>
<dbReference type="Proteomes" id="UP000006765">
    <property type="component" value="Unassembled WGS sequence"/>
</dbReference>
<comment type="function">
    <text evidence="8">Acts on ADP-mannose and ADP-glucose as well as ADP-ribose. Prevents glycogen biosynthesis. The reaction catalyzed by this enzyme is a limiting step of the gluconeogenic process.</text>
</comment>
<evidence type="ECO:0000256" key="4">
    <source>
        <dbReference type="ARBA" id="ARBA00013297"/>
    </source>
</evidence>
<dbReference type="Gene3D" id="3.90.79.10">
    <property type="entry name" value="Nucleoside Triphosphate Pyrophosphohydrolase"/>
    <property type="match status" value="1"/>
</dbReference>
<evidence type="ECO:0000256" key="7">
    <source>
        <dbReference type="ARBA" id="ARBA00022842"/>
    </source>
</evidence>
<dbReference type="InterPro" id="IPR020084">
    <property type="entry name" value="NUDIX_hydrolase_CS"/>
</dbReference>
<evidence type="ECO:0000256" key="12">
    <source>
        <dbReference type="ARBA" id="ARBA00049546"/>
    </source>
</evidence>
<dbReference type="AlphaFoldDB" id="K2HMH9"/>
<evidence type="ECO:0000313" key="17">
    <source>
        <dbReference type="Proteomes" id="UP000006765"/>
    </source>
</evidence>
<evidence type="ECO:0000256" key="9">
    <source>
        <dbReference type="ARBA" id="ARBA00030162"/>
    </source>
</evidence>
<keyword evidence="5 13" id="KW-0479">Metal-binding</keyword>
<dbReference type="PROSITE" id="PS51462">
    <property type="entry name" value="NUDIX"/>
    <property type="match status" value="1"/>
</dbReference>
<evidence type="ECO:0000256" key="1">
    <source>
        <dbReference type="ARBA" id="ARBA00001946"/>
    </source>
</evidence>
<dbReference type="NCBIfam" id="TIGR00052">
    <property type="entry name" value="nudix-type nucleoside diphosphatase, YffH/AdpP family"/>
    <property type="match status" value="1"/>
</dbReference>
<dbReference type="EC" id="3.6.1.13" evidence="3"/>
<evidence type="ECO:0000256" key="10">
    <source>
        <dbReference type="ARBA" id="ARBA00030308"/>
    </source>
</evidence>
<feature type="domain" description="Nudix hydrolase" evidence="15">
    <location>
        <begin position="192"/>
        <end position="332"/>
    </location>
</feature>
<feature type="binding site" evidence="13">
    <location>
        <position position="234"/>
    </location>
    <ligand>
        <name>Mg(2+)</name>
        <dbReference type="ChEBI" id="CHEBI:18420"/>
        <label>1</label>
    </ligand>
</feature>
<evidence type="ECO:0000313" key="16">
    <source>
        <dbReference type="EMBL" id="EKE44059.1"/>
    </source>
</evidence>
<accession>K2HMH9</accession>
<dbReference type="GO" id="GO:0006753">
    <property type="term" value="P:nucleoside phosphate metabolic process"/>
    <property type="evidence" value="ECO:0007669"/>
    <property type="project" value="TreeGrafter"/>
</dbReference>
<name>K2HMH9_9RHOB</name>
<dbReference type="InterPro" id="IPR004385">
    <property type="entry name" value="NDP_pyrophosphatase"/>
</dbReference>
<keyword evidence="6 16" id="KW-0378">Hydrolase</keyword>
<gene>
    <name evidence="16" type="ORF">OCGS_2040</name>
</gene>
<comment type="similarity">
    <text evidence="2">Belongs to the Nudix hydrolase family. NudF subfamily.</text>
</comment>
<feature type="binding site" evidence="13">
    <location>
        <position position="250"/>
    </location>
    <ligand>
        <name>Mg(2+)</name>
        <dbReference type="ChEBI" id="CHEBI:18420"/>
        <label>1</label>
    </ligand>
</feature>
<proteinExistence type="inferred from homology"/>
<dbReference type="PROSITE" id="PS00893">
    <property type="entry name" value="NUDIX_BOX"/>
    <property type="match status" value="1"/>
</dbReference>
<dbReference type="eggNOG" id="COG0494">
    <property type="taxonomic scope" value="Bacteria"/>
</dbReference>
<reference evidence="16 17" key="1">
    <citation type="journal article" date="2012" name="J. Bacteriol.">
        <title>Draft Genome Sequence of Oceaniovalibus guishaninsula JLT2003T.</title>
        <authorList>
            <person name="Tang K."/>
            <person name="Liu K."/>
            <person name="Jiao N."/>
        </authorList>
    </citation>
    <scope>NUCLEOTIDE SEQUENCE [LARGE SCALE GENOMIC DNA]</scope>
    <source>
        <strain evidence="16 17">JLT2003</strain>
    </source>
</reference>
<dbReference type="STRING" id="1231392.OCGS_2040"/>
<dbReference type="InterPro" id="IPR015797">
    <property type="entry name" value="NUDIX_hydrolase-like_dom_sf"/>
</dbReference>
<dbReference type="GO" id="GO:0046872">
    <property type="term" value="F:metal ion binding"/>
    <property type="evidence" value="ECO:0007669"/>
    <property type="project" value="UniProtKB-KW"/>
</dbReference>
<dbReference type="PATRIC" id="fig|1231392.3.peg.2051"/>
<dbReference type="PANTHER" id="PTHR11839">
    <property type="entry name" value="UDP/ADP-SUGAR PYROPHOSPHATASE"/>
    <property type="match status" value="1"/>
</dbReference>
<dbReference type="GO" id="GO:0019693">
    <property type="term" value="P:ribose phosphate metabolic process"/>
    <property type="evidence" value="ECO:0007669"/>
    <property type="project" value="TreeGrafter"/>
</dbReference>
<dbReference type="CDD" id="cd24155">
    <property type="entry name" value="NUDIX_ADPRase"/>
    <property type="match status" value="1"/>
</dbReference>
<feature type="short sequence motif" description="Nudix box" evidence="14">
    <location>
        <begin position="235"/>
        <end position="257"/>
    </location>
</feature>
<evidence type="ECO:0000256" key="5">
    <source>
        <dbReference type="ARBA" id="ARBA00022723"/>
    </source>
</evidence>
<dbReference type="GO" id="GO:0019144">
    <property type="term" value="F:ADP-sugar diphosphatase activity"/>
    <property type="evidence" value="ECO:0007669"/>
    <property type="project" value="TreeGrafter"/>
</dbReference>
<evidence type="ECO:0000256" key="2">
    <source>
        <dbReference type="ARBA" id="ARBA00007482"/>
    </source>
</evidence>
<evidence type="ECO:0000259" key="15">
    <source>
        <dbReference type="PROSITE" id="PS51462"/>
    </source>
</evidence>
<protein>
    <recommendedName>
        <fullName evidence="4">ADP-ribose pyrophosphatase</fullName>
        <ecNumber evidence="3">3.6.1.13</ecNumber>
    </recommendedName>
    <alternativeName>
        <fullName evidence="9">ADP-ribose diphosphatase</fullName>
    </alternativeName>
    <alternativeName>
        <fullName evidence="11">ADP-ribose phosphohydrolase</fullName>
    </alternativeName>
    <alternativeName>
        <fullName evidence="10">Adenosine diphosphoribose pyrophosphatase</fullName>
    </alternativeName>
</protein>
<feature type="binding site" evidence="13">
    <location>
        <position position="303"/>
    </location>
    <ligand>
        <name>Mg(2+)</name>
        <dbReference type="ChEBI" id="CHEBI:18420"/>
        <label>1</label>
    </ligand>
</feature>
<dbReference type="EMBL" id="AMGO01000046">
    <property type="protein sequence ID" value="EKE44059.1"/>
    <property type="molecule type" value="Genomic_DNA"/>
</dbReference>
<dbReference type="InterPro" id="IPR000086">
    <property type="entry name" value="NUDIX_hydrolase_dom"/>
</dbReference>
<keyword evidence="17" id="KW-1185">Reference proteome</keyword>
<organism evidence="16 17">
    <name type="scientific">Oceaniovalibus guishaninsula JLT2003</name>
    <dbReference type="NCBI Taxonomy" id="1231392"/>
    <lineage>
        <taxon>Bacteria</taxon>
        <taxon>Pseudomonadati</taxon>
        <taxon>Pseudomonadota</taxon>
        <taxon>Alphaproteobacteria</taxon>
        <taxon>Rhodobacterales</taxon>
        <taxon>Roseobacteraceae</taxon>
        <taxon>Oceaniovalibus</taxon>
    </lineage>
</organism>
<comment type="cofactor">
    <cofactor evidence="1 13">
        <name>Mg(2+)</name>
        <dbReference type="ChEBI" id="CHEBI:18420"/>
    </cofactor>
</comment>
<dbReference type="PANTHER" id="PTHR11839:SF5">
    <property type="entry name" value="ADP-RIBOSE PYROPHOSPHATASE"/>
    <property type="match status" value="1"/>
</dbReference>
<comment type="caution">
    <text evidence="16">The sequence shown here is derived from an EMBL/GenBank/DDBJ whole genome shotgun (WGS) entry which is preliminary data.</text>
</comment>
<dbReference type="SUPFAM" id="SSF55811">
    <property type="entry name" value="Nudix"/>
    <property type="match status" value="1"/>
</dbReference>
<feature type="binding site" evidence="13">
    <location>
        <position position="254"/>
    </location>
    <ligand>
        <name>Mg(2+)</name>
        <dbReference type="ChEBI" id="CHEBI:18420"/>
        <label>1</label>
    </ligand>
</feature>
<evidence type="ECO:0000256" key="6">
    <source>
        <dbReference type="ARBA" id="ARBA00022801"/>
    </source>
</evidence>
<evidence type="ECO:0000256" key="11">
    <source>
        <dbReference type="ARBA" id="ARBA00033056"/>
    </source>
</evidence>